<gene>
    <name evidence="2" type="ORF">EG68_00686</name>
</gene>
<reference evidence="2" key="1">
    <citation type="submission" date="2019-07" db="EMBL/GenBank/DDBJ databases">
        <title>Annotation for the trematode Paragonimus miyazaki's.</title>
        <authorList>
            <person name="Choi Y.-J."/>
        </authorList>
    </citation>
    <scope>NUCLEOTIDE SEQUENCE</scope>
    <source>
        <strain evidence="2">Japan</strain>
    </source>
</reference>
<dbReference type="EMBL" id="JTDE01000172">
    <property type="protein sequence ID" value="KAF7262097.1"/>
    <property type="molecule type" value="Genomic_DNA"/>
</dbReference>
<comment type="caution">
    <text evidence="2">The sequence shown here is derived from an EMBL/GenBank/DDBJ whole genome shotgun (WGS) entry which is preliminary data.</text>
</comment>
<name>A0A8S9ZCL1_9TREM</name>
<dbReference type="OrthoDB" id="10457616at2759"/>
<evidence type="ECO:0000256" key="1">
    <source>
        <dbReference type="SAM" id="MobiDB-lite"/>
    </source>
</evidence>
<feature type="compositionally biased region" description="Polar residues" evidence="1">
    <location>
        <begin position="35"/>
        <end position="49"/>
    </location>
</feature>
<dbReference type="Proteomes" id="UP000822476">
    <property type="component" value="Unassembled WGS sequence"/>
</dbReference>
<proteinExistence type="predicted"/>
<sequence length="77" mass="8874">MINIGQVLIKDVHGLLTALRAKMESSTSFRERLPENTSQIRSKQNETDFTQGSYQHLITDQYDLSKLTSPEINERHL</sequence>
<evidence type="ECO:0000313" key="3">
    <source>
        <dbReference type="Proteomes" id="UP000822476"/>
    </source>
</evidence>
<dbReference type="AlphaFoldDB" id="A0A8S9ZCL1"/>
<feature type="region of interest" description="Disordered" evidence="1">
    <location>
        <begin position="26"/>
        <end position="49"/>
    </location>
</feature>
<keyword evidence="3" id="KW-1185">Reference proteome</keyword>
<accession>A0A8S9ZCL1</accession>
<organism evidence="2 3">
    <name type="scientific">Paragonimus skrjabini miyazakii</name>
    <dbReference type="NCBI Taxonomy" id="59628"/>
    <lineage>
        <taxon>Eukaryota</taxon>
        <taxon>Metazoa</taxon>
        <taxon>Spiralia</taxon>
        <taxon>Lophotrochozoa</taxon>
        <taxon>Platyhelminthes</taxon>
        <taxon>Trematoda</taxon>
        <taxon>Digenea</taxon>
        <taxon>Plagiorchiida</taxon>
        <taxon>Troglotremata</taxon>
        <taxon>Troglotrematidae</taxon>
        <taxon>Paragonimus</taxon>
    </lineage>
</organism>
<protein>
    <submittedName>
        <fullName evidence="2">Uncharacterized protein</fullName>
    </submittedName>
</protein>
<evidence type="ECO:0000313" key="2">
    <source>
        <dbReference type="EMBL" id="KAF7262097.1"/>
    </source>
</evidence>